<dbReference type="AlphaFoldDB" id="A0A1J0AG63"/>
<proteinExistence type="predicted"/>
<name>A0A1J0AG63_9CYAN</name>
<dbReference type="EMBL" id="CP017675">
    <property type="protein sequence ID" value="APB34904.1"/>
    <property type="molecule type" value="Genomic_DNA"/>
</dbReference>
<dbReference type="Proteomes" id="UP000180235">
    <property type="component" value="Chromosome"/>
</dbReference>
<keyword evidence="2" id="KW-1185">Reference proteome</keyword>
<accession>A0A1J0AG63</accession>
<organism evidence="1 2">
    <name type="scientific">Gloeomargarita lithophora Alchichica-D10</name>
    <dbReference type="NCBI Taxonomy" id="1188229"/>
    <lineage>
        <taxon>Bacteria</taxon>
        <taxon>Bacillati</taxon>
        <taxon>Cyanobacteriota</taxon>
        <taxon>Cyanophyceae</taxon>
        <taxon>Gloeomargaritales</taxon>
        <taxon>Gloeomargaritaceae</taxon>
        <taxon>Gloeomargarita</taxon>
    </lineage>
</organism>
<dbReference type="RefSeq" id="WP_071455273.1">
    <property type="nucleotide sequence ID" value="NZ_CP017675.1"/>
</dbReference>
<gene>
    <name evidence="1" type="ORF">GlitD10_2564</name>
</gene>
<dbReference type="KEGG" id="glt:GlitD10_2564"/>
<evidence type="ECO:0000313" key="1">
    <source>
        <dbReference type="EMBL" id="APB34904.1"/>
    </source>
</evidence>
<evidence type="ECO:0000313" key="2">
    <source>
        <dbReference type="Proteomes" id="UP000180235"/>
    </source>
</evidence>
<protein>
    <submittedName>
        <fullName evidence="1">Uncharacterized protein</fullName>
    </submittedName>
</protein>
<reference evidence="1 2" key="1">
    <citation type="submission" date="2016-10" db="EMBL/GenBank/DDBJ databases">
        <title>Description of Gloeomargarita lithophora gen. nov., sp. nov., a thylakoid-bearing basal-branching cyanobacterium with intracellular carbonates, and proposal for Gloeomargaritales ord. nov.</title>
        <authorList>
            <person name="Moreira D."/>
            <person name="Tavera R."/>
            <person name="Benzerara K."/>
            <person name="Skouri-Panet F."/>
            <person name="Couradeau E."/>
            <person name="Gerard E."/>
            <person name="Loussert C."/>
            <person name="Novelo E."/>
            <person name="Zivanovic Y."/>
            <person name="Lopez-Garcia P."/>
        </authorList>
    </citation>
    <scope>NUCLEOTIDE SEQUENCE [LARGE SCALE GENOMIC DNA]</scope>
    <source>
        <strain evidence="1 2">D10</strain>
    </source>
</reference>
<sequence length="110" mass="11981">MSDSGLCFVADALERVAGCVASVRIVLDDENLPKVISADVAFWALESVESEIKAAVTVLRDYKPSHRPAPTPEPLPLTGGLPSEQLGNLVESIREAERVRQQIQEHFNGQ</sequence>